<reference evidence="1" key="1">
    <citation type="submission" date="2018-11" db="EMBL/GenBank/DDBJ databases">
        <authorList>
            <consortium name="Pathogen Informatics"/>
        </authorList>
    </citation>
    <scope>NUCLEOTIDE SEQUENCE</scope>
</reference>
<proteinExistence type="predicted"/>
<protein>
    <submittedName>
        <fullName evidence="1">Uncharacterized protein</fullName>
    </submittedName>
</protein>
<evidence type="ECO:0000313" key="1">
    <source>
        <dbReference type="EMBL" id="VEL27068.1"/>
    </source>
</evidence>
<comment type="caution">
    <text evidence="1">The sequence shown here is derived from an EMBL/GenBank/DDBJ whole genome shotgun (WGS) entry which is preliminary data.</text>
</comment>
<sequence length="72" mass="7803">MKQVHRTIPTNFIHLWMPKAFVSSASTPATASMRCETESTMSPLPLTCTAVGELSSDEEAIGWSMASRGRSS</sequence>
<evidence type="ECO:0000313" key="2">
    <source>
        <dbReference type="Proteomes" id="UP000784294"/>
    </source>
</evidence>
<accession>A0A448X3G9</accession>
<dbReference type="Proteomes" id="UP000784294">
    <property type="component" value="Unassembled WGS sequence"/>
</dbReference>
<name>A0A448X3G9_9PLAT</name>
<organism evidence="1 2">
    <name type="scientific">Protopolystoma xenopodis</name>
    <dbReference type="NCBI Taxonomy" id="117903"/>
    <lineage>
        <taxon>Eukaryota</taxon>
        <taxon>Metazoa</taxon>
        <taxon>Spiralia</taxon>
        <taxon>Lophotrochozoa</taxon>
        <taxon>Platyhelminthes</taxon>
        <taxon>Monogenea</taxon>
        <taxon>Polyopisthocotylea</taxon>
        <taxon>Polystomatidea</taxon>
        <taxon>Polystomatidae</taxon>
        <taxon>Protopolystoma</taxon>
    </lineage>
</organism>
<keyword evidence="2" id="KW-1185">Reference proteome</keyword>
<gene>
    <name evidence="1" type="ORF">PXEA_LOCUS20508</name>
</gene>
<dbReference type="AlphaFoldDB" id="A0A448X3G9"/>
<dbReference type="EMBL" id="CAAALY010084653">
    <property type="protein sequence ID" value="VEL27068.1"/>
    <property type="molecule type" value="Genomic_DNA"/>
</dbReference>